<dbReference type="PROSITE" id="PS50076">
    <property type="entry name" value="DNAJ_2"/>
    <property type="match status" value="1"/>
</dbReference>
<dbReference type="Gene3D" id="1.10.287.110">
    <property type="entry name" value="DnaJ domain"/>
    <property type="match status" value="1"/>
</dbReference>
<protein>
    <recommendedName>
        <fullName evidence="1">J domain-containing protein</fullName>
    </recommendedName>
</protein>
<evidence type="ECO:0000313" key="2">
    <source>
        <dbReference type="EMBL" id="KKM83324.1"/>
    </source>
</evidence>
<comment type="caution">
    <text evidence="2">The sequence shown here is derived from an EMBL/GenBank/DDBJ whole genome shotgun (WGS) entry which is preliminary data.</text>
</comment>
<dbReference type="SUPFAM" id="SSF57938">
    <property type="entry name" value="DnaJ/Hsp40 cysteine-rich domain"/>
    <property type="match status" value="1"/>
</dbReference>
<dbReference type="Gene3D" id="2.10.230.10">
    <property type="entry name" value="Heat shock protein DnaJ, cysteine-rich domain"/>
    <property type="match status" value="1"/>
</dbReference>
<dbReference type="EMBL" id="LAZR01007731">
    <property type="protein sequence ID" value="KKM83324.1"/>
    <property type="molecule type" value="Genomic_DNA"/>
</dbReference>
<reference evidence="2" key="1">
    <citation type="journal article" date="2015" name="Nature">
        <title>Complex archaea that bridge the gap between prokaryotes and eukaryotes.</title>
        <authorList>
            <person name="Spang A."/>
            <person name="Saw J.H."/>
            <person name="Jorgensen S.L."/>
            <person name="Zaremba-Niedzwiedzka K."/>
            <person name="Martijn J."/>
            <person name="Lind A.E."/>
            <person name="van Eijk R."/>
            <person name="Schleper C."/>
            <person name="Guy L."/>
            <person name="Ettema T.J."/>
        </authorList>
    </citation>
    <scope>NUCLEOTIDE SEQUENCE</scope>
</reference>
<dbReference type="InterPro" id="IPR001623">
    <property type="entry name" value="DnaJ_domain"/>
</dbReference>
<feature type="domain" description="J" evidence="1">
    <location>
        <begin position="13"/>
        <end position="72"/>
    </location>
</feature>
<organism evidence="2">
    <name type="scientific">marine sediment metagenome</name>
    <dbReference type="NCBI Taxonomy" id="412755"/>
    <lineage>
        <taxon>unclassified sequences</taxon>
        <taxon>metagenomes</taxon>
        <taxon>ecological metagenomes</taxon>
    </lineage>
</organism>
<accession>A0A0F9KMM2</accession>
<name>A0A0F9KMM2_9ZZZZ</name>
<sequence>MTKFHTNEDLQRLCIRVMQLDYPTTLEKLDAKRRELVKIHHPDKGGDRLLFQQIQDAYEALKPAAQNHDQNGYLDDGLIEGRHPSTLGRGFSPPMPECLSCEGKGFYFTPKTTTDGYQPCERCNGTGDFYPWWTPGVRPCKFCRGSGMILRELSIQVRVVCRPCEGRGQTYLSNPVFRINTVV</sequence>
<dbReference type="InterPro" id="IPR036869">
    <property type="entry name" value="J_dom_sf"/>
</dbReference>
<dbReference type="InterPro" id="IPR036410">
    <property type="entry name" value="HSP_DnaJ_Cys-rich_dom_sf"/>
</dbReference>
<dbReference type="AlphaFoldDB" id="A0A0F9KMM2"/>
<dbReference type="SUPFAM" id="SSF46565">
    <property type="entry name" value="Chaperone J-domain"/>
    <property type="match status" value="1"/>
</dbReference>
<evidence type="ECO:0000259" key="1">
    <source>
        <dbReference type="PROSITE" id="PS50076"/>
    </source>
</evidence>
<proteinExistence type="predicted"/>
<gene>
    <name evidence="2" type="ORF">LCGC14_1310580</name>
</gene>